<dbReference type="RefSeq" id="WP_114984920.1">
    <property type="nucleotide sequence ID" value="NZ_CP027806.1"/>
</dbReference>
<evidence type="ECO:0000313" key="3">
    <source>
        <dbReference type="EMBL" id="AXJ01761.1"/>
    </source>
</evidence>
<dbReference type="EMBL" id="CP027806">
    <property type="protein sequence ID" value="AXJ01761.1"/>
    <property type="molecule type" value="Genomic_DNA"/>
</dbReference>
<dbReference type="PANTHER" id="PTHR42964:SF1">
    <property type="entry name" value="POLYKETIDE BIOSYNTHESIS ENOYL-COA HYDRATASE PKSH-RELATED"/>
    <property type="match status" value="1"/>
</dbReference>
<organism evidence="3 4">
    <name type="scientific">Cyclonatronum proteinivorum</name>
    <dbReference type="NCBI Taxonomy" id="1457365"/>
    <lineage>
        <taxon>Bacteria</taxon>
        <taxon>Pseudomonadati</taxon>
        <taxon>Balneolota</taxon>
        <taxon>Balneolia</taxon>
        <taxon>Balneolales</taxon>
        <taxon>Cyclonatronaceae</taxon>
        <taxon>Cyclonatronum</taxon>
    </lineage>
</organism>
<dbReference type="OrthoDB" id="9775794at2"/>
<gene>
    <name evidence="3" type="ORF">CYPRO_2519</name>
</gene>
<dbReference type="CDD" id="cd06558">
    <property type="entry name" value="crotonase-like"/>
    <property type="match status" value="1"/>
</dbReference>
<dbReference type="AlphaFoldDB" id="A0A345UMQ9"/>
<dbReference type="PROSITE" id="PS00166">
    <property type="entry name" value="ENOYL_COA_HYDRATASE"/>
    <property type="match status" value="1"/>
</dbReference>
<accession>A0A345UMQ9</accession>
<dbReference type="SUPFAM" id="SSF52096">
    <property type="entry name" value="ClpP/crotonase"/>
    <property type="match status" value="1"/>
</dbReference>
<evidence type="ECO:0000256" key="1">
    <source>
        <dbReference type="ARBA" id="ARBA00005254"/>
    </source>
</evidence>
<dbReference type="InterPro" id="IPR018376">
    <property type="entry name" value="Enoyl-CoA_hyd/isom_CS"/>
</dbReference>
<protein>
    <submittedName>
        <fullName evidence="3">Methylglutaconyl-CoA hydratase</fullName>
    </submittedName>
</protein>
<proteinExistence type="inferred from homology"/>
<dbReference type="Gene3D" id="1.10.12.10">
    <property type="entry name" value="Lyase 2-enoyl-coa Hydratase, Chain A, domain 2"/>
    <property type="match status" value="1"/>
</dbReference>
<name>A0A345UMQ9_9BACT</name>
<dbReference type="Pfam" id="PF00378">
    <property type="entry name" value="ECH_1"/>
    <property type="match status" value="1"/>
</dbReference>
<dbReference type="Gene3D" id="3.90.226.10">
    <property type="entry name" value="2-enoyl-CoA Hydratase, Chain A, domain 1"/>
    <property type="match status" value="1"/>
</dbReference>
<dbReference type="InterPro" id="IPR014748">
    <property type="entry name" value="Enoyl-CoA_hydra_C"/>
</dbReference>
<evidence type="ECO:0000313" key="4">
    <source>
        <dbReference type="Proteomes" id="UP000254808"/>
    </source>
</evidence>
<keyword evidence="4" id="KW-1185">Reference proteome</keyword>
<dbReference type="KEGG" id="cprv:CYPRO_2519"/>
<dbReference type="InterPro" id="IPR029045">
    <property type="entry name" value="ClpP/crotonase-like_dom_sf"/>
</dbReference>
<reference evidence="3 4" key="1">
    <citation type="submission" date="2018-03" db="EMBL/GenBank/DDBJ databases">
        <title>Phenotypic and genomic properties of Cyclonatronum proteinivorum gen. nov., sp. nov., a haloalkaliphilic bacteroidete from soda lakes possessing Na+-translocating rhodopsin.</title>
        <authorList>
            <person name="Toshchakov S.V."/>
            <person name="Korzhenkov A."/>
            <person name="Samarov N.I."/>
            <person name="Kublanov I.V."/>
            <person name="Muntyan M.S."/>
            <person name="Sorokin D.Y."/>
        </authorList>
    </citation>
    <scope>NUCLEOTIDE SEQUENCE [LARGE SCALE GENOMIC DNA]</scope>
    <source>
        <strain evidence="3 4">Omega</strain>
    </source>
</reference>
<dbReference type="InterPro" id="IPR051683">
    <property type="entry name" value="Enoyl-CoA_Hydratase/Isomerase"/>
</dbReference>
<dbReference type="GO" id="GO:0003824">
    <property type="term" value="F:catalytic activity"/>
    <property type="evidence" value="ECO:0007669"/>
    <property type="project" value="InterPro"/>
</dbReference>
<dbReference type="PANTHER" id="PTHR42964">
    <property type="entry name" value="ENOYL-COA HYDRATASE"/>
    <property type="match status" value="1"/>
</dbReference>
<dbReference type="Proteomes" id="UP000254808">
    <property type="component" value="Chromosome"/>
</dbReference>
<evidence type="ECO:0000256" key="2">
    <source>
        <dbReference type="RuleBase" id="RU003707"/>
    </source>
</evidence>
<dbReference type="InterPro" id="IPR001753">
    <property type="entry name" value="Enoyl-CoA_hydra/iso"/>
</dbReference>
<sequence>MILTNIREGLGTISLNRPDKRNALNYDLVSGLKAAFADFFQNDKVKVIKLRGEGDVFCAGADLAVLQQLQEASYEDNLHDSRHLAELFRIIHEGEKPVVGAIHGHAIAGGCGLASVCDITVAAENAKFGYTETRIGFVPAIVAQFLVRKVGETHARNLLLSGKLINAREAAAIGLISEVVSLDQYQSRVHEVIYNLIHKCSGQAMAQTKKLINRVSEISFDQALEEAVKLNAEARGTKDCQHGIQSFLEKKPAVWFEG</sequence>
<comment type="similarity">
    <text evidence="1 2">Belongs to the enoyl-CoA hydratase/isomerase family.</text>
</comment>